<evidence type="ECO:0000259" key="21">
    <source>
        <dbReference type="PROSITE" id="PS50113"/>
    </source>
</evidence>
<evidence type="ECO:0000256" key="15">
    <source>
        <dbReference type="ARBA" id="ARBA00068150"/>
    </source>
</evidence>
<dbReference type="SMART" id="SM00091">
    <property type="entry name" value="PAS"/>
    <property type="match status" value="2"/>
</dbReference>
<dbReference type="Gene3D" id="3.30.565.10">
    <property type="entry name" value="Histidine kinase-like ATPase, C-terminal domain"/>
    <property type="match status" value="1"/>
</dbReference>
<evidence type="ECO:0000313" key="23">
    <source>
        <dbReference type="Proteomes" id="UP000175968"/>
    </source>
</evidence>
<dbReference type="Gene3D" id="3.30.450.20">
    <property type="entry name" value="PAS domain"/>
    <property type="match status" value="2"/>
</dbReference>
<dbReference type="SMART" id="SM00388">
    <property type="entry name" value="HisKA"/>
    <property type="match status" value="1"/>
</dbReference>
<keyword evidence="6" id="KW-0808">Transferase</keyword>
<keyword evidence="23" id="KW-1185">Reference proteome</keyword>
<dbReference type="CDD" id="cd16922">
    <property type="entry name" value="HATPase_EvgS-ArcB-TorS-like"/>
    <property type="match status" value="1"/>
</dbReference>
<dbReference type="InterPro" id="IPR003594">
    <property type="entry name" value="HATPase_dom"/>
</dbReference>
<dbReference type="InterPro" id="IPR004358">
    <property type="entry name" value="Sig_transdc_His_kin-like_C"/>
</dbReference>
<dbReference type="Proteomes" id="UP000175968">
    <property type="component" value="Chromosome"/>
</dbReference>
<dbReference type="KEGG" id="fgl:EM308_04545"/>
<keyword evidence="8" id="KW-0547">Nucleotide-binding</keyword>
<dbReference type="SMART" id="SM00387">
    <property type="entry name" value="HATPase_c"/>
    <property type="match status" value="1"/>
</dbReference>
<evidence type="ECO:0000256" key="3">
    <source>
        <dbReference type="ARBA" id="ARBA00012438"/>
    </source>
</evidence>
<dbReference type="NCBIfam" id="TIGR00229">
    <property type="entry name" value="sensory_box"/>
    <property type="match status" value="1"/>
</dbReference>
<keyword evidence="4" id="KW-1003">Cell membrane</keyword>
<dbReference type="FunFam" id="3.30.565.10:FF:000010">
    <property type="entry name" value="Sensor histidine kinase RcsC"/>
    <property type="match status" value="1"/>
</dbReference>
<evidence type="ECO:0000259" key="19">
    <source>
        <dbReference type="PROSITE" id="PS50110"/>
    </source>
</evidence>
<dbReference type="InterPro" id="IPR036641">
    <property type="entry name" value="HPT_dom_sf"/>
</dbReference>
<protein>
    <recommendedName>
        <fullName evidence="15">Sensory/regulatory protein RpfC</fullName>
        <ecNumber evidence="3">2.7.13.3</ecNumber>
    </recommendedName>
</protein>
<feature type="domain" description="PAS" evidence="20">
    <location>
        <begin position="214"/>
        <end position="277"/>
    </location>
</feature>
<evidence type="ECO:0000256" key="14">
    <source>
        <dbReference type="ARBA" id="ARBA00064003"/>
    </source>
</evidence>
<dbReference type="PROSITE" id="PS50113">
    <property type="entry name" value="PAC"/>
    <property type="match status" value="1"/>
</dbReference>
<keyword evidence="13 17" id="KW-0472">Membrane</keyword>
<evidence type="ECO:0000256" key="1">
    <source>
        <dbReference type="ARBA" id="ARBA00000085"/>
    </source>
</evidence>
<reference evidence="22 23" key="1">
    <citation type="submission" date="2016-10" db="EMBL/GenBank/DDBJ databases">
        <title>Flavobacterium gilvum sp. nov., isolated from stream water.</title>
        <authorList>
            <person name="Shin S.-K."/>
            <person name="Cho Y.-J."/>
            <person name="Yi H."/>
        </authorList>
    </citation>
    <scope>NUCLEOTIDE SEQUENCE [LARGE SCALE GENOMIC DNA]</scope>
    <source>
        <strain evidence="22 23">EM1308</strain>
    </source>
</reference>
<evidence type="ECO:0000256" key="11">
    <source>
        <dbReference type="ARBA" id="ARBA00022989"/>
    </source>
</evidence>
<dbReference type="GO" id="GO:0000155">
    <property type="term" value="F:phosphorelay sensor kinase activity"/>
    <property type="evidence" value="ECO:0007669"/>
    <property type="project" value="InterPro"/>
</dbReference>
<dbReference type="InterPro" id="IPR035965">
    <property type="entry name" value="PAS-like_dom_sf"/>
</dbReference>
<evidence type="ECO:0000313" key="22">
    <source>
        <dbReference type="EMBL" id="AOW08830.1"/>
    </source>
</evidence>
<keyword evidence="10" id="KW-0067">ATP-binding</keyword>
<dbReference type="InterPro" id="IPR001789">
    <property type="entry name" value="Sig_transdc_resp-reg_receiver"/>
</dbReference>
<dbReference type="CDD" id="cd17546">
    <property type="entry name" value="REC_hyHK_CKI1_RcsC-like"/>
    <property type="match status" value="1"/>
</dbReference>
<feature type="domain" description="Histidine kinase" evidence="18">
    <location>
        <begin position="489"/>
        <end position="708"/>
    </location>
</feature>
<evidence type="ECO:0000256" key="5">
    <source>
        <dbReference type="ARBA" id="ARBA00022553"/>
    </source>
</evidence>
<keyword evidence="7 17" id="KW-0812">Transmembrane</keyword>
<feature type="transmembrane region" description="Helical" evidence="17">
    <location>
        <begin position="6"/>
        <end position="24"/>
    </location>
</feature>
<dbReference type="Pfam" id="PF02518">
    <property type="entry name" value="HATPase_c"/>
    <property type="match status" value="1"/>
</dbReference>
<dbReference type="Pfam" id="PF00072">
    <property type="entry name" value="Response_reg"/>
    <property type="match status" value="1"/>
</dbReference>
<evidence type="ECO:0000259" key="18">
    <source>
        <dbReference type="PROSITE" id="PS50109"/>
    </source>
</evidence>
<dbReference type="PROSITE" id="PS50112">
    <property type="entry name" value="PAS"/>
    <property type="match status" value="1"/>
</dbReference>
<dbReference type="SUPFAM" id="SSF47226">
    <property type="entry name" value="Histidine-containing phosphotransfer domain, HPT domain"/>
    <property type="match status" value="1"/>
</dbReference>
<organism evidence="22 23">
    <name type="scientific">Flavobacterium gilvum</name>
    <dbReference type="NCBI Taxonomy" id="1492737"/>
    <lineage>
        <taxon>Bacteria</taxon>
        <taxon>Pseudomonadati</taxon>
        <taxon>Bacteroidota</taxon>
        <taxon>Flavobacteriia</taxon>
        <taxon>Flavobacteriales</taxon>
        <taxon>Flavobacteriaceae</taxon>
        <taxon>Flavobacterium</taxon>
    </lineage>
</organism>
<dbReference type="InterPro" id="IPR000700">
    <property type="entry name" value="PAS-assoc_C"/>
</dbReference>
<name>A0AAC9N3G9_9FLAO</name>
<dbReference type="EC" id="2.7.13.3" evidence="3"/>
<dbReference type="GO" id="GO:0005886">
    <property type="term" value="C:plasma membrane"/>
    <property type="evidence" value="ECO:0007669"/>
    <property type="project" value="UniProtKB-SubCell"/>
</dbReference>
<dbReference type="SUPFAM" id="SSF55874">
    <property type="entry name" value="ATPase domain of HSP90 chaperone/DNA topoisomerase II/histidine kinase"/>
    <property type="match status" value="1"/>
</dbReference>
<evidence type="ECO:0000256" key="9">
    <source>
        <dbReference type="ARBA" id="ARBA00022777"/>
    </source>
</evidence>
<accession>A0AAC9N3G9</accession>
<dbReference type="Gene3D" id="3.40.50.2300">
    <property type="match status" value="1"/>
</dbReference>
<dbReference type="PRINTS" id="PR00344">
    <property type="entry name" value="BCTRLSENSOR"/>
</dbReference>
<feature type="modified residue" description="4-aspartylphosphate" evidence="16">
    <location>
        <position position="782"/>
    </location>
</feature>
<evidence type="ECO:0000256" key="17">
    <source>
        <dbReference type="SAM" id="Phobius"/>
    </source>
</evidence>
<evidence type="ECO:0000256" key="6">
    <source>
        <dbReference type="ARBA" id="ARBA00022679"/>
    </source>
</evidence>
<dbReference type="InterPro" id="IPR003661">
    <property type="entry name" value="HisK_dim/P_dom"/>
</dbReference>
<dbReference type="GO" id="GO:0005524">
    <property type="term" value="F:ATP binding"/>
    <property type="evidence" value="ECO:0007669"/>
    <property type="project" value="UniProtKB-KW"/>
</dbReference>
<sequence>MFKQRNFVGVTILSIVLFLIYFIISSGIKKSLIESYNQIGEQRVLVRTARSVRESYFLSVINVNNSLFRKDFQDDEKLKILHDSVKIRVNRLNALVINEAMQTQKAALVIDSMVRQRIALDYKILNAKDNAALKQLLLQSDANLTAFYNFIDEFVVVKEKEVEKLRAIHSQETDKYIRLDQIIFFLGFSIFTVLLYKQERLKKTEKHLLKTKEKEEKYFAFLERFPYSVIVTDIDSNLIFASSKVTEMFEYQKDELMEGGFHVSKLVTPDSVPILQNHSNLIRTPGVSVAKSEMMMRTKHGRESWVVAESTYVVQDDINGGFLTTIRDITEEKLAKENLAISEGERKQTRRLFRTVIENTKTLAIAKDLEHKFTFATNNADRLFWADPIGKTNFELMPADVAEMLENWDRAIMESKMPVSTEFLLDIKPYSGDDVAKVKTPLLFNGVPLFDDEGNVSGIACVVADISEVVKLREAATAAQKMQEQFLANISHEMRTPLNGILGMNRLLMDTNLDTEQLELTNAINFSGENLVSIVNDILDLSKINAGKLTFEQVNFDLEGLVRHVIYNFRPMLKPSTRLEFDMDSNIPKVLVGDSLRLKQIFNNLVGNAVKFTHQGELRIAISCEKTQTGIVLLATVKDTGIGIPSDKVDQIFMSFTQAEGNITRKYGGTGLGLSITKYLIELQGGSITVESELGKGSIFSFRLPFGIGNEEDVAVKKCQSKWNNKTLEGLRILLAEDQEVNQKLVTKLVQKAGGVVVVAENGQEVVDQLKDDSNFDLVLMDLQMPLMDGFAATDHIRNDLKLNIPIIAMTASAMMGEADKCLSRGMNGYLSKPFEFQKFFEIVQQFVGTGNENKSSKPPKANEVINKLYNLSWLEELGDPDYSEEMVSTYLETVSVLLDKVHDSANAGNWEDVYEKTHKAKTPVGLFKATTLYDLLLKIEVAAHKKTDLTECLLWIVEAVVLNRKIEEQLKLDIDKIKAASIDR</sequence>
<dbReference type="PROSITE" id="PS50109">
    <property type="entry name" value="HIS_KIN"/>
    <property type="match status" value="1"/>
</dbReference>
<evidence type="ECO:0000256" key="8">
    <source>
        <dbReference type="ARBA" id="ARBA00022741"/>
    </source>
</evidence>
<dbReference type="Gene3D" id="1.10.287.130">
    <property type="match status" value="1"/>
</dbReference>
<feature type="domain" description="PAC" evidence="21">
    <location>
        <begin position="290"/>
        <end position="341"/>
    </location>
</feature>
<dbReference type="Pfam" id="PF13426">
    <property type="entry name" value="PAS_9"/>
    <property type="match status" value="1"/>
</dbReference>
<evidence type="ECO:0000256" key="10">
    <source>
        <dbReference type="ARBA" id="ARBA00022840"/>
    </source>
</evidence>
<keyword evidence="11 17" id="KW-1133">Transmembrane helix</keyword>
<dbReference type="CDD" id="cd00082">
    <property type="entry name" value="HisKA"/>
    <property type="match status" value="1"/>
</dbReference>
<evidence type="ECO:0000256" key="4">
    <source>
        <dbReference type="ARBA" id="ARBA00022475"/>
    </source>
</evidence>
<dbReference type="SUPFAM" id="SSF55785">
    <property type="entry name" value="PYP-like sensor domain (PAS domain)"/>
    <property type="match status" value="2"/>
</dbReference>
<dbReference type="SUPFAM" id="SSF52172">
    <property type="entry name" value="CheY-like"/>
    <property type="match status" value="1"/>
</dbReference>
<keyword evidence="9" id="KW-0418">Kinase</keyword>
<dbReference type="Pfam" id="PF00512">
    <property type="entry name" value="HisKA"/>
    <property type="match status" value="1"/>
</dbReference>
<dbReference type="RefSeq" id="WP_051877591.1">
    <property type="nucleotide sequence ID" value="NZ_CP017479.1"/>
</dbReference>
<evidence type="ECO:0000256" key="13">
    <source>
        <dbReference type="ARBA" id="ARBA00023136"/>
    </source>
</evidence>
<proteinExistence type="predicted"/>
<dbReference type="SMART" id="SM00448">
    <property type="entry name" value="REC"/>
    <property type="match status" value="1"/>
</dbReference>
<dbReference type="InterPro" id="IPR005467">
    <property type="entry name" value="His_kinase_dom"/>
</dbReference>
<keyword evidence="5 16" id="KW-0597">Phosphoprotein</keyword>
<dbReference type="InterPro" id="IPR000014">
    <property type="entry name" value="PAS"/>
</dbReference>
<dbReference type="InterPro" id="IPR036890">
    <property type="entry name" value="HATPase_C_sf"/>
</dbReference>
<dbReference type="InterPro" id="IPR036097">
    <property type="entry name" value="HisK_dim/P_sf"/>
</dbReference>
<dbReference type="FunFam" id="1.10.287.130:FF:000002">
    <property type="entry name" value="Two-component osmosensing histidine kinase"/>
    <property type="match status" value="1"/>
</dbReference>
<evidence type="ECO:0000256" key="16">
    <source>
        <dbReference type="PROSITE-ProRule" id="PRU00169"/>
    </source>
</evidence>
<evidence type="ECO:0000259" key="20">
    <source>
        <dbReference type="PROSITE" id="PS50112"/>
    </source>
</evidence>
<dbReference type="CDD" id="cd00130">
    <property type="entry name" value="PAS"/>
    <property type="match status" value="2"/>
</dbReference>
<evidence type="ECO:0000256" key="7">
    <source>
        <dbReference type="ARBA" id="ARBA00022692"/>
    </source>
</evidence>
<dbReference type="Gene3D" id="1.20.120.160">
    <property type="entry name" value="HPT domain"/>
    <property type="match status" value="1"/>
</dbReference>
<dbReference type="PROSITE" id="PS50110">
    <property type="entry name" value="RESPONSE_REGULATORY"/>
    <property type="match status" value="1"/>
</dbReference>
<keyword evidence="12" id="KW-0902">Two-component regulatory system</keyword>
<evidence type="ECO:0000256" key="12">
    <source>
        <dbReference type="ARBA" id="ARBA00023012"/>
    </source>
</evidence>
<dbReference type="SUPFAM" id="SSF47384">
    <property type="entry name" value="Homodimeric domain of signal transducing histidine kinase"/>
    <property type="match status" value="1"/>
</dbReference>
<dbReference type="AlphaFoldDB" id="A0AAC9N3G9"/>
<comment type="subcellular location">
    <subcellularLocation>
        <location evidence="2">Cell membrane</location>
        <topology evidence="2">Multi-pass membrane protein</topology>
    </subcellularLocation>
</comment>
<dbReference type="InterPro" id="IPR011006">
    <property type="entry name" value="CheY-like_superfamily"/>
</dbReference>
<comment type="catalytic activity">
    <reaction evidence="1">
        <text>ATP + protein L-histidine = ADP + protein N-phospho-L-histidine.</text>
        <dbReference type="EC" id="2.7.13.3"/>
    </reaction>
</comment>
<dbReference type="PANTHER" id="PTHR45339:SF1">
    <property type="entry name" value="HYBRID SIGNAL TRANSDUCTION HISTIDINE KINASE J"/>
    <property type="match status" value="1"/>
</dbReference>
<feature type="domain" description="Response regulatory" evidence="19">
    <location>
        <begin position="732"/>
        <end position="848"/>
    </location>
</feature>
<dbReference type="EMBL" id="CP017479">
    <property type="protein sequence ID" value="AOW08830.1"/>
    <property type="molecule type" value="Genomic_DNA"/>
</dbReference>
<gene>
    <name evidence="22" type="ORF">EM308_04545</name>
</gene>
<dbReference type="PANTHER" id="PTHR45339">
    <property type="entry name" value="HYBRID SIGNAL TRANSDUCTION HISTIDINE KINASE J"/>
    <property type="match status" value="1"/>
</dbReference>
<comment type="subunit">
    <text evidence="14">At low DSF concentrations, interacts with RpfF.</text>
</comment>
<evidence type="ECO:0000256" key="2">
    <source>
        <dbReference type="ARBA" id="ARBA00004651"/>
    </source>
</evidence>